<sequence length="472" mass="49772">MGKTLRARILAVFAITMAAAISLGTAPAIAAPTTTSAPKPSTVQVTPAPAVPLPPELDRAFYNPSKAKVAAAQPGQILAARRINVATFGVIPLNVDGWQVSYRSTDSHDNPIAAVTTLLKPRGGTKGPRKVVSVQLAEDSTAGYCSPSYTVQQWAVSSFAGQIVVPAEMLIAQGMLAQGWALSIPDHQGPNNAYAAGPLGARITLDGLRAAKNFSPIGITDSSPIGMYGYSGGAIVTGHAAELKASYAPELNIVGAAEGGIPADLKVVLKAAQNNVTSGLVMGAVLGLSKEYPDFKRFLDRQMNPAGKALMAVKEPLCVQYTSSLLPFLNITGFLNWPGDPLNAPAVKKVFDDTRMGKSTPSMPMYMWNSALDEIIPVGQVNTLVAKYCRDPKAQVAYTRDHLSEHIIAEVSGAPLALLWLRDRLDGKPAQKGCRTTDQLTMATNAKWWPTFSNVIGTDLAGLFGAAIGRGK</sequence>
<proteinExistence type="predicted"/>
<dbReference type="PANTHER" id="PTHR34853:SF1">
    <property type="entry name" value="LIPASE 5"/>
    <property type="match status" value="1"/>
</dbReference>
<dbReference type="Proteomes" id="UP000035034">
    <property type="component" value="Unassembled WGS sequence"/>
</dbReference>
<dbReference type="Gene3D" id="3.40.50.1820">
    <property type="entry name" value="alpha/beta hydrolase"/>
    <property type="match status" value="1"/>
</dbReference>
<feature type="signal peptide" evidence="1">
    <location>
        <begin position="1"/>
        <end position="30"/>
    </location>
</feature>
<feature type="chain" id="PRO_5003538032" evidence="1">
    <location>
        <begin position="31"/>
        <end position="472"/>
    </location>
</feature>
<dbReference type="AlphaFoldDB" id="H0R0K1"/>
<name>H0R0K1_9ACTN</name>
<reference evidence="2 3" key="1">
    <citation type="submission" date="2011-12" db="EMBL/GenBank/DDBJ databases">
        <title>Whole genome shotgun sequence of Gordonia effusa NBRC 100432.</title>
        <authorList>
            <person name="Yoshida I."/>
            <person name="Takarada H."/>
            <person name="Hosoyama A."/>
            <person name="Tsuchikane K."/>
            <person name="Katsumata H."/>
            <person name="Yamazaki S."/>
            <person name="Fujita N."/>
        </authorList>
    </citation>
    <scope>NUCLEOTIDE SEQUENCE [LARGE SCALE GENOMIC DNA]</scope>
    <source>
        <strain evidence="2 3">NBRC 100432</strain>
    </source>
</reference>
<dbReference type="EMBL" id="BAEH01000059">
    <property type="protein sequence ID" value="GAB18602.1"/>
    <property type="molecule type" value="Genomic_DNA"/>
</dbReference>
<dbReference type="STRING" id="1077974.GOEFS_059_00370"/>
<dbReference type="GO" id="GO:0016042">
    <property type="term" value="P:lipid catabolic process"/>
    <property type="evidence" value="ECO:0007669"/>
    <property type="project" value="InterPro"/>
</dbReference>
<evidence type="ECO:0000313" key="3">
    <source>
        <dbReference type="Proteomes" id="UP000035034"/>
    </source>
</evidence>
<keyword evidence="3" id="KW-1185">Reference proteome</keyword>
<evidence type="ECO:0000313" key="2">
    <source>
        <dbReference type="EMBL" id="GAB18602.1"/>
    </source>
</evidence>
<dbReference type="SUPFAM" id="SSF53474">
    <property type="entry name" value="alpha/beta-Hydrolases"/>
    <property type="match status" value="1"/>
</dbReference>
<dbReference type="InterPro" id="IPR029058">
    <property type="entry name" value="AB_hydrolase_fold"/>
</dbReference>
<dbReference type="Pfam" id="PF03583">
    <property type="entry name" value="LIP"/>
    <property type="match status" value="1"/>
</dbReference>
<accession>H0R0K1</accession>
<dbReference type="eggNOG" id="COG1073">
    <property type="taxonomic scope" value="Bacteria"/>
</dbReference>
<dbReference type="PANTHER" id="PTHR34853">
    <property type="match status" value="1"/>
</dbReference>
<dbReference type="PIRSF" id="PIRSF029171">
    <property type="entry name" value="Esterase_LipA"/>
    <property type="match status" value="1"/>
</dbReference>
<comment type="caution">
    <text evidence="2">The sequence shown here is derived from an EMBL/GenBank/DDBJ whole genome shotgun (WGS) entry which is preliminary data.</text>
</comment>
<gene>
    <name evidence="2" type="ORF">GOEFS_059_00370</name>
</gene>
<protein>
    <submittedName>
        <fullName evidence="2">Putative lipase</fullName>
    </submittedName>
</protein>
<organism evidence="2 3">
    <name type="scientific">Gordonia effusa NBRC 100432</name>
    <dbReference type="NCBI Taxonomy" id="1077974"/>
    <lineage>
        <taxon>Bacteria</taxon>
        <taxon>Bacillati</taxon>
        <taxon>Actinomycetota</taxon>
        <taxon>Actinomycetes</taxon>
        <taxon>Mycobacteriales</taxon>
        <taxon>Gordoniaceae</taxon>
        <taxon>Gordonia</taxon>
    </lineage>
</organism>
<keyword evidence="1" id="KW-0732">Signal</keyword>
<dbReference type="Gene3D" id="1.10.260.130">
    <property type="match status" value="1"/>
</dbReference>
<evidence type="ECO:0000256" key="1">
    <source>
        <dbReference type="SAM" id="SignalP"/>
    </source>
</evidence>
<dbReference type="GO" id="GO:0004806">
    <property type="term" value="F:triacylglycerol lipase activity"/>
    <property type="evidence" value="ECO:0007669"/>
    <property type="project" value="InterPro"/>
</dbReference>
<dbReference type="InterPro" id="IPR005152">
    <property type="entry name" value="Lipase_secreted"/>
</dbReference>